<evidence type="ECO:0000256" key="1">
    <source>
        <dbReference type="SAM" id="Phobius"/>
    </source>
</evidence>
<feature type="transmembrane region" description="Helical" evidence="1">
    <location>
        <begin position="226"/>
        <end position="249"/>
    </location>
</feature>
<dbReference type="AlphaFoldDB" id="A0AAE0MEV4"/>
<keyword evidence="1" id="KW-0812">Transmembrane</keyword>
<dbReference type="Proteomes" id="UP001283341">
    <property type="component" value="Unassembled WGS sequence"/>
</dbReference>
<organism evidence="2 3">
    <name type="scientific">Apodospora peruviana</name>
    <dbReference type="NCBI Taxonomy" id="516989"/>
    <lineage>
        <taxon>Eukaryota</taxon>
        <taxon>Fungi</taxon>
        <taxon>Dikarya</taxon>
        <taxon>Ascomycota</taxon>
        <taxon>Pezizomycotina</taxon>
        <taxon>Sordariomycetes</taxon>
        <taxon>Sordariomycetidae</taxon>
        <taxon>Sordariales</taxon>
        <taxon>Lasiosphaeriaceae</taxon>
        <taxon>Apodospora</taxon>
    </lineage>
</organism>
<evidence type="ECO:0000313" key="2">
    <source>
        <dbReference type="EMBL" id="KAK3329148.1"/>
    </source>
</evidence>
<reference evidence="2" key="1">
    <citation type="journal article" date="2023" name="Mol. Phylogenet. Evol.">
        <title>Genome-scale phylogeny and comparative genomics of the fungal order Sordariales.</title>
        <authorList>
            <person name="Hensen N."/>
            <person name="Bonometti L."/>
            <person name="Westerberg I."/>
            <person name="Brannstrom I.O."/>
            <person name="Guillou S."/>
            <person name="Cros-Aarteil S."/>
            <person name="Calhoun S."/>
            <person name="Haridas S."/>
            <person name="Kuo A."/>
            <person name="Mondo S."/>
            <person name="Pangilinan J."/>
            <person name="Riley R."/>
            <person name="LaButti K."/>
            <person name="Andreopoulos B."/>
            <person name="Lipzen A."/>
            <person name="Chen C."/>
            <person name="Yan M."/>
            <person name="Daum C."/>
            <person name="Ng V."/>
            <person name="Clum A."/>
            <person name="Steindorff A."/>
            <person name="Ohm R.A."/>
            <person name="Martin F."/>
            <person name="Silar P."/>
            <person name="Natvig D.O."/>
            <person name="Lalanne C."/>
            <person name="Gautier V."/>
            <person name="Ament-Velasquez S.L."/>
            <person name="Kruys A."/>
            <person name="Hutchinson M.I."/>
            <person name="Powell A.J."/>
            <person name="Barry K."/>
            <person name="Miller A.N."/>
            <person name="Grigoriev I.V."/>
            <person name="Debuchy R."/>
            <person name="Gladieux P."/>
            <person name="Hiltunen Thoren M."/>
            <person name="Johannesson H."/>
        </authorList>
    </citation>
    <scope>NUCLEOTIDE SEQUENCE</scope>
    <source>
        <strain evidence="2">CBS 118394</strain>
    </source>
</reference>
<keyword evidence="3" id="KW-1185">Reference proteome</keyword>
<evidence type="ECO:0000313" key="3">
    <source>
        <dbReference type="Proteomes" id="UP001283341"/>
    </source>
</evidence>
<feature type="transmembrane region" description="Helical" evidence="1">
    <location>
        <begin position="193"/>
        <end position="214"/>
    </location>
</feature>
<comment type="caution">
    <text evidence="2">The sequence shown here is derived from an EMBL/GenBank/DDBJ whole genome shotgun (WGS) entry which is preliminary data.</text>
</comment>
<reference evidence="2" key="2">
    <citation type="submission" date="2023-06" db="EMBL/GenBank/DDBJ databases">
        <authorList>
            <consortium name="Lawrence Berkeley National Laboratory"/>
            <person name="Haridas S."/>
            <person name="Hensen N."/>
            <person name="Bonometti L."/>
            <person name="Westerberg I."/>
            <person name="Brannstrom I.O."/>
            <person name="Guillou S."/>
            <person name="Cros-Aarteil S."/>
            <person name="Calhoun S."/>
            <person name="Kuo A."/>
            <person name="Mondo S."/>
            <person name="Pangilinan J."/>
            <person name="Riley R."/>
            <person name="Labutti K."/>
            <person name="Andreopoulos B."/>
            <person name="Lipzen A."/>
            <person name="Chen C."/>
            <person name="Yanf M."/>
            <person name="Daum C."/>
            <person name="Ng V."/>
            <person name="Clum A."/>
            <person name="Steindorff A."/>
            <person name="Ohm R."/>
            <person name="Martin F."/>
            <person name="Silar P."/>
            <person name="Natvig D."/>
            <person name="Lalanne C."/>
            <person name="Gautier V."/>
            <person name="Ament-Velasquez S.L."/>
            <person name="Kruys A."/>
            <person name="Hutchinson M.I."/>
            <person name="Powell A.J."/>
            <person name="Barry K."/>
            <person name="Miller A.N."/>
            <person name="Grigoriev I.V."/>
            <person name="Debuchy R."/>
            <person name="Gladieux P."/>
            <person name="Thoren M.H."/>
            <person name="Johannesson H."/>
        </authorList>
    </citation>
    <scope>NUCLEOTIDE SEQUENCE</scope>
    <source>
        <strain evidence="2">CBS 118394</strain>
    </source>
</reference>
<feature type="transmembrane region" description="Helical" evidence="1">
    <location>
        <begin position="159"/>
        <end position="181"/>
    </location>
</feature>
<name>A0AAE0MEV4_9PEZI</name>
<proteinExistence type="predicted"/>
<keyword evidence="1" id="KW-0472">Membrane</keyword>
<protein>
    <submittedName>
        <fullName evidence="2">Uncharacterized protein</fullName>
    </submittedName>
</protein>
<accession>A0AAE0MEV4</accession>
<dbReference type="EMBL" id="JAUEDM010000001">
    <property type="protein sequence ID" value="KAK3329148.1"/>
    <property type="molecule type" value="Genomic_DNA"/>
</dbReference>
<gene>
    <name evidence="2" type="ORF">B0H66DRAFT_526539</name>
</gene>
<keyword evidence="1" id="KW-1133">Transmembrane helix</keyword>
<sequence>MTRFRRECAKWYACGVFLAIRCTSPATRELAIYRVNVTQLAEELLKLDDSNNNTHDISDLVHPQLPNFWYYGMSGICDVYSNSTRLSAPGPSQCRHAFPPTQNLLAVVEDSLRESLDSNGTNQEKVITAVLSAWNDTLSGIPSSKLRDKEAKVAVQGKASAALAVLCLLFDFVSFGIASFLEYPDYHHGRTAIGVVSLCSAVMAIAAGVCAILSMNEGIHGIVSGAGNVSGSLLVLFISAVLKVLAVGLCLPPRPRKLTHEEIGLLGEKYIYRWCQDHLPDFSVRNWSSKAHPLEQWKYADFTYQDHNGYMLDALRKEGVQLMPGWSTGTTYHLEVKGTQQECDAVPFFVSPNQVRMMQDYNNSADHAYIVARVFRVGLRKTGVRFFPNPWDLKDRVLEFAMPTVHGDTPVHIRH</sequence>